<name>A0A0G0EJL5_9BACT</name>
<evidence type="ECO:0000313" key="1">
    <source>
        <dbReference type="EMBL" id="KKQ07248.1"/>
    </source>
</evidence>
<organism evidence="1 2">
    <name type="scientific">Candidatus Daviesbacteria bacterium GW2011_GWB1_36_5</name>
    <dbReference type="NCBI Taxonomy" id="1618426"/>
    <lineage>
        <taxon>Bacteria</taxon>
        <taxon>Candidatus Daviesiibacteriota</taxon>
    </lineage>
</organism>
<dbReference type="Gene3D" id="3.40.50.2000">
    <property type="entry name" value="Glycogen Phosphorylase B"/>
    <property type="match status" value="1"/>
</dbReference>
<dbReference type="EMBL" id="LBSA01000051">
    <property type="protein sequence ID" value="KKQ07248.1"/>
    <property type="molecule type" value="Genomic_DNA"/>
</dbReference>
<protein>
    <recommendedName>
        <fullName evidence="3">Glycosyltransferase</fullName>
    </recommendedName>
</protein>
<evidence type="ECO:0008006" key="3">
    <source>
        <dbReference type="Google" id="ProtNLM"/>
    </source>
</evidence>
<dbReference type="AlphaFoldDB" id="A0A0G0EJL5"/>
<accession>A0A0G0EJL5</accession>
<proteinExistence type="predicted"/>
<comment type="caution">
    <text evidence="1">The sequence shown here is derived from an EMBL/GenBank/DDBJ whole genome shotgun (WGS) entry which is preliminary data.</text>
</comment>
<reference evidence="1 2" key="1">
    <citation type="journal article" date="2015" name="Nature">
        <title>rRNA introns, odd ribosomes, and small enigmatic genomes across a large radiation of phyla.</title>
        <authorList>
            <person name="Brown C.T."/>
            <person name="Hug L.A."/>
            <person name="Thomas B.C."/>
            <person name="Sharon I."/>
            <person name="Castelle C.J."/>
            <person name="Singh A."/>
            <person name="Wilkins M.J."/>
            <person name="Williams K.H."/>
            <person name="Banfield J.F."/>
        </authorList>
    </citation>
    <scope>NUCLEOTIDE SEQUENCE [LARGE SCALE GENOMIC DNA]</scope>
</reference>
<gene>
    <name evidence="1" type="ORF">US19_C0051G0005</name>
</gene>
<evidence type="ECO:0000313" key="2">
    <source>
        <dbReference type="Proteomes" id="UP000034492"/>
    </source>
</evidence>
<dbReference type="SUPFAM" id="SSF53756">
    <property type="entry name" value="UDP-Glycosyltransferase/glycogen phosphorylase"/>
    <property type="match status" value="1"/>
</dbReference>
<sequence>MISIFAKPTYLEEDLKRNSGEYLCRKTTRVRAEEVVEYLKGRLNPKEGYENDVCIYIKYSRLDNVKDGAYVDVLDDKYVVELLKKRPGIKVIAMSQIHYKFLKETLKNEVILIPHHHVNFEEVVRSRKKIINCGFVGPNSSHHVSVNKLVKEELEKIGFNFTPLLNFKVRKDIIDYYKTIDIQVIGYFNYYEDSPYRHPTKIINAASFGIPTIAAPILGYEEVEGFYIPAGNMESLLAEAVKLRDKKYYSQWSEKIIKEAKKYHISKIAKLYKQL</sequence>
<dbReference type="Proteomes" id="UP000034492">
    <property type="component" value="Unassembled WGS sequence"/>
</dbReference>